<name>W4Q4K7_9BACI</name>
<reference evidence="2" key="1">
    <citation type="journal article" date="2014" name="Genome Announc.">
        <title>Draft Genome Sequences of Three Alkaliphilic Bacillus Strains, Bacillus wakoensis JCM 9140T, Bacillus akibai JCM 9157T, and Bacillus hemicellulosilyticus JCM 9152T.</title>
        <authorList>
            <person name="Yuki M."/>
            <person name="Oshima K."/>
            <person name="Suda W."/>
            <person name="Oshida Y."/>
            <person name="Kitamura K."/>
            <person name="Iida T."/>
            <person name="Hattori M."/>
            <person name="Ohkuma M."/>
        </authorList>
    </citation>
    <scope>NUCLEOTIDE SEQUENCE [LARGE SCALE GENOMIC DNA]</scope>
    <source>
        <strain evidence="2">JCM 9140</strain>
    </source>
</reference>
<dbReference type="Pfam" id="PF13738">
    <property type="entry name" value="Pyr_redox_3"/>
    <property type="match status" value="1"/>
</dbReference>
<dbReference type="AlphaFoldDB" id="W4Q4K7"/>
<evidence type="ECO:0000313" key="2">
    <source>
        <dbReference type="EMBL" id="GAE26890.1"/>
    </source>
</evidence>
<organism evidence="2 3">
    <name type="scientific">Halalkalibacter wakoensis JCM 9140</name>
    <dbReference type="NCBI Taxonomy" id="1236970"/>
    <lineage>
        <taxon>Bacteria</taxon>
        <taxon>Bacillati</taxon>
        <taxon>Bacillota</taxon>
        <taxon>Bacilli</taxon>
        <taxon>Bacillales</taxon>
        <taxon>Bacillaceae</taxon>
        <taxon>Halalkalibacter</taxon>
    </lineage>
</organism>
<dbReference type="EMBL" id="BAUT01000034">
    <property type="protein sequence ID" value="GAE26890.1"/>
    <property type="molecule type" value="Genomic_DNA"/>
</dbReference>
<evidence type="ECO:0000256" key="1">
    <source>
        <dbReference type="ARBA" id="ARBA00023002"/>
    </source>
</evidence>
<dbReference type="InterPro" id="IPR050982">
    <property type="entry name" value="Auxin_biosynth/cation_transpt"/>
</dbReference>
<protein>
    <recommendedName>
        <fullName evidence="4">Monooxygenase</fullName>
    </recommendedName>
</protein>
<dbReference type="STRING" id="1236970.JCM9140_2998"/>
<dbReference type="PRINTS" id="PR00469">
    <property type="entry name" value="PNDRDTASEII"/>
</dbReference>
<dbReference type="Gene3D" id="3.50.50.60">
    <property type="entry name" value="FAD/NAD(P)-binding domain"/>
    <property type="match status" value="1"/>
</dbReference>
<gene>
    <name evidence="2" type="ORF">JCM9140_2998</name>
</gene>
<dbReference type="PANTHER" id="PTHR43539">
    <property type="entry name" value="FLAVIN-BINDING MONOOXYGENASE-LIKE PROTEIN (AFU_ORTHOLOGUE AFUA_4G09220)"/>
    <property type="match status" value="1"/>
</dbReference>
<dbReference type="Proteomes" id="UP000018890">
    <property type="component" value="Unassembled WGS sequence"/>
</dbReference>
<dbReference type="PANTHER" id="PTHR43539:SF78">
    <property type="entry name" value="FLAVIN-CONTAINING MONOOXYGENASE"/>
    <property type="match status" value="1"/>
</dbReference>
<dbReference type="GO" id="GO:0004497">
    <property type="term" value="F:monooxygenase activity"/>
    <property type="evidence" value="ECO:0007669"/>
    <property type="project" value="TreeGrafter"/>
</dbReference>
<dbReference type="GO" id="GO:0050660">
    <property type="term" value="F:flavin adenine dinucleotide binding"/>
    <property type="evidence" value="ECO:0007669"/>
    <property type="project" value="TreeGrafter"/>
</dbReference>
<comment type="caution">
    <text evidence="2">The sequence shown here is derived from an EMBL/GenBank/DDBJ whole genome shotgun (WGS) entry which is preliminary data.</text>
</comment>
<dbReference type="SUPFAM" id="SSF51735">
    <property type="entry name" value="NAD(P)-binding Rossmann-fold domains"/>
    <property type="match status" value="1"/>
</dbReference>
<accession>W4Q4K7</accession>
<keyword evidence="1" id="KW-0560">Oxidoreductase</keyword>
<dbReference type="InterPro" id="IPR036291">
    <property type="entry name" value="NAD(P)-bd_dom_sf"/>
</dbReference>
<dbReference type="SUPFAM" id="SSF51905">
    <property type="entry name" value="FAD/NAD(P)-binding domain"/>
    <property type="match status" value="1"/>
</dbReference>
<proteinExistence type="predicted"/>
<dbReference type="RefSeq" id="WP_235715344.1">
    <property type="nucleotide sequence ID" value="NZ_BAUT01000034.1"/>
</dbReference>
<evidence type="ECO:0000313" key="3">
    <source>
        <dbReference type="Proteomes" id="UP000018890"/>
    </source>
</evidence>
<dbReference type="InterPro" id="IPR036188">
    <property type="entry name" value="FAD/NAD-bd_sf"/>
</dbReference>
<keyword evidence="3" id="KW-1185">Reference proteome</keyword>
<dbReference type="PRINTS" id="PR00368">
    <property type="entry name" value="FADPNR"/>
</dbReference>
<sequence length="353" mass="39669">MVYDVLVIGGGQAGLAVGYYLKKEQLQFLIIDEQERTGDSWRNRFDSLVLFTPRRYSALPGLALNGDPNGYPTKDEIADYLQDYADQFRLPISHNVKIERLMKKESIFIVTMSNGKTYQAKQVIIATGAFHTPFTPSISHFVHPHIVQLHAVDYKNPKQIPTGEVLIVGAGNTGVQIAAELSNKCQVTLSSSKKMRYLPQQLFGKSIFWWFELIGIYKVKSDTLIGELLKKNDPIIGGNFKQLRKKVVIAKRLIDFKGNTASFINGKQANFDTIIWATGYQNDYSWVKVDEVISNQSKPIHQKGITSVKGLYFIGLSWQTKRGSALLQGVGEDAQYIVEKVKEVMSLKGQDNT</sequence>
<evidence type="ECO:0008006" key="4">
    <source>
        <dbReference type="Google" id="ProtNLM"/>
    </source>
</evidence>